<dbReference type="SUPFAM" id="SSF53383">
    <property type="entry name" value="PLP-dependent transferases"/>
    <property type="match status" value="1"/>
</dbReference>
<sequence length="136" mass="14877">MHILDAHLAATLARRKDLGLLRALPLPPNPPLADFSSNDYLGMWSHLFLSSLLTFKRQLLHHPRPPLSGLARSPDLQEKVLAALPHHTRTPAGQPLLGSTGSRLLNGNSTEAIELESFLAKHHNAEAALLFNSGYD</sequence>
<feature type="non-terminal residue" evidence="1">
    <location>
        <position position="136"/>
    </location>
</feature>
<dbReference type="InterPro" id="IPR015424">
    <property type="entry name" value="PyrdxlP-dep_Trfase"/>
</dbReference>
<proteinExistence type="predicted"/>
<protein>
    <submittedName>
        <fullName evidence="1">Uncharacterized protein</fullName>
    </submittedName>
</protein>
<dbReference type="Gene3D" id="3.40.640.10">
    <property type="entry name" value="Type I PLP-dependent aspartate aminotransferase-like (Major domain)"/>
    <property type="match status" value="1"/>
</dbReference>
<evidence type="ECO:0000313" key="1">
    <source>
        <dbReference type="EMBL" id="RKO83533.1"/>
    </source>
</evidence>
<keyword evidence="2" id="KW-1185">Reference proteome</keyword>
<dbReference type="AlphaFoldDB" id="A0A4P9VXT7"/>
<name>A0A4P9VXT7_9FUNG</name>
<dbReference type="InterPro" id="IPR015421">
    <property type="entry name" value="PyrdxlP-dep_Trfase_major"/>
</dbReference>
<evidence type="ECO:0000313" key="2">
    <source>
        <dbReference type="Proteomes" id="UP000269721"/>
    </source>
</evidence>
<dbReference type="Proteomes" id="UP000269721">
    <property type="component" value="Unassembled WGS sequence"/>
</dbReference>
<accession>A0A4P9VXT7</accession>
<reference evidence="2" key="1">
    <citation type="journal article" date="2018" name="Nat. Microbiol.">
        <title>Leveraging single-cell genomics to expand the fungal tree of life.</title>
        <authorList>
            <person name="Ahrendt S.R."/>
            <person name="Quandt C.A."/>
            <person name="Ciobanu D."/>
            <person name="Clum A."/>
            <person name="Salamov A."/>
            <person name="Andreopoulos B."/>
            <person name="Cheng J.F."/>
            <person name="Woyke T."/>
            <person name="Pelin A."/>
            <person name="Henrissat B."/>
            <person name="Reynolds N.K."/>
            <person name="Benny G.L."/>
            <person name="Smith M.E."/>
            <person name="James T.Y."/>
            <person name="Grigoriev I.V."/>
        </authorList>
    </citation>
    <scope>NUCLEOTIDE SEQUENCE [LARGE SCALE GENOMIC DNA]</scope>
</reference>
<gene>
    <name evidence="1" type="ORF">BDK51DRAFT_34170</name>
</gene>
<dbReference type="OrthoDB" id="2382073at2759"/>
<organism evidence="1 2">
    <name type="scientific">Blyttiomyces helicus</name>
    <dbReference type="NCBI Taxonomy" id="388810"/>
    <lineage>
        <taxon>Eukaryota</taxon>
        <taxon>Fungi</taxon>
        <taxon>Fungi incertae sedis</taxon>
        <taxon>Chytridiomycota</taxon>
        <taxon>Chytridiomycota incertae sedis</taxon>
        <taxon>Chytridiomycetes</taxon>
        <taxon>Chytridiomycetes incertae sedis</taxon>
        <taxon>Blyttiomyces</taxon>
    </lineage>
</organism>
<dbReference type="EMBL" id="ML001129">
    <property type="protein sequence ID" value="RKO83533.1"/>
    <property type="molecule type" value="Genomic_DNA"/>
</dbReference>